<keyword evidence="5" id="KW-1185">Reference proteome</keyword>
<gene>
    <name evidence="4" type="ORF">K505DRAFT_235757</name>
</gene>
<proteinExistence type="inferred from homology"/>
<dbReference type="PANTHER" id="PTHR42748">
    <property type="entry name" value="NITROGEN METABOLITE REPRESSION PROTEIN NMRA FAMILY MEMBER"/>
    <property type="match status" value="1"/>
</dbReference>
<dbReference type="SUPFAM" id="SSF51735">
    <property type="entry name" value="NAD(P)-binding Rossmann-fold domains"/>
    <property type="match status" value="1"/>
</dbReference>
<dbReference type="InterPro" id="IPR051164">
    <property type="entry name" value="NmrA-like_oxidored"/>
</dbReference>
<keyword evidence="2" id="KW-0521">NADP</keyword>
<reference evidence="4" key="1">
    <citation type="journal article" date="2020" name="Stud. Mycol.">
        <title>101 Dothideomycetes genomes: a test case for predicting lifestyles and emergence of pathogens.</title>
        <authorList>
            <person name="Haridas S."/>
            <person name="Albert R."/>
            <person name="Binder M."/>
            <person name="Bloem J."/>
            <person name="Labutti K."/>
            <person name="Salamov A."/>
            <person name="Andreopoulos B."/>
            <person name="Baker S."/>
            <person name="Barry K."/>
            <person name="Bills G."/>
            <person name="Bluhm B."/>
            <person name="Cannon C."/>
            <person name="Castanera R."/>
            <person name="Culley D."/>
            <person name="Daum C."/>
            <person name="Ezra D."/>
            <person name="Gonzalez J."/>
            <person name="Henrissat B."/>
            <person name="Kuo A."/>
            <person name="Liang C."/>
            <person name="Lipzen A."/>
            <person name="Lutzoni F."/>
            <person name="Magnuson J."/>
            <person name="Mondo S."/>
            <person name="Nolan M."/>
            <person name="Ohm R."/>
            <person name="Pangilinan J."/>
            <person name="Park H.-J."/>
            <person name="Ramirez L."/>
            <person name="Alfaro M."/>
            <person name="Sun H."/>
            <person name="Tritt A."/>
            <person name="Yoshinaga Y."/>
            <person name="Zwiers L.-H."/>
            <person name="Turgeon B."/>
            <person name="Goodwin S."/>
            <person name="Spatafora J."/>
            <person name="Crous P."/>
            <person name="Grigoriev I."/>
        </authorList>
    </citation>
    <scope>NUCLEOTIDE SEQUENCE</scope>
    <source>
        <strain evidence="4">CBS 109.77</strain>
    </source>
</reference>
<evidence type="ECO:0000256" key="1">
    <source>
        <dbReference type="ARBA" id="ARBA00006328"/>
    </source>
</evidence>
<evidence type="ECO:0000313" key="5">
    <source>
        <dbReference type="Proteomes" id="UP000799757"/>
    </source>
</evidence>
<organism evidence="4 5">
    <name type="scientific">Melanomma pulvis-pyrius CBS 109.77</name>
    <dbReference type="NCBI Taxonomy" id="1314802"/>
    <lineage>
        <taxon>Eukaryota</taxon>
        <taxon>Fungi</taxon>
        <taxon>Dikarya</taxon>
        <taxon>Ascomycota</taxon>
        <taxon>Pezizomycotina</taxon>
        <taxon>Dothideomycetes</taxon>
        <taxon>Pleosporomycetidae</taxon>
        <taxon>Pleosporales</taxon>
        <taxon>Melanommataceae</taxon>
        <taxon>Melanomma</taxon>
    </lineage>
</organism>
<accession>A0A6A6XN15</accession>
<dbReference type="PANTHER" id="PTHR42748:SF7">
    <property type="entry name" value="NMRA LIKE REDOX SENSOR 1-RELATED"/>
    <property type="match status" value="1"/>
</dbReference>
<dbReference type="GO" id="GO:0005634">
    <property type="term" value="C:nucleus"/>
    <property type="evidence" value="ECO:0007669"/>
    <property type="project" value="TreeGrafter"/>
</dbReference>
<dbReference type="EMBL" id="MU001809">
    <property type="protein sequence ID" value="KAF2797335.1"/>
    <property type="molecule type" value="Genomic_DNA"/>
</dbReference>
<comment type="similarity">
    <text evidence="1">Belongs to the NmrA-type oxidoreductase family.</text>
</comment>
<feature type="domain" description="NmrA-like" evidence="3">
    <location>
        <begin position="1"/>
        <end position="270"/>
    </location>
</feature>
<dbReference type="InterPro" id="IPR008030">
    <property type="entry name" value="NmrA-like"/>
</dbReference>
<dbReference type="Gene3D" id="3.40.50.720">
    <property type="entry name" value="NAD(P)-binding Rossmann-like Domain"/>
    <property type="match status" value="1"/>
</dbReference>
<evidence type="ECO:0000259" key="3">
    <source>
        <dbReference type="Pfam" id="PF05368"/>
    </source>
</evidence>
<protein>
    <submittedName>
        <fullName evidence="4">NAD(P)-binding protein</fullName>
    </submittedName>
</protein>
<sequence length="301" mass="32918">MSKTILVTGSTGRQGGAVIKALQAFDFEILALTRNTSSPSAQKLIGSNPNIKLLQGDLDNASSIFKDAKYVTSNPIWGVFSVQGKVAGPDKSIEETQGKALIDAALSAEVQFFVYSSVDRGGARSSSNPTPVPHWITKHNIEKYLEHQAAGSNMKYTVLRPTAFMEGITDDFQGKAMASAWNTALKDKPMQLVSTKDIGWFAANAFQHPDEFAGRYLSLAGAEITFQQANDIFKAKFGRDMPTTFGVVSHLLLHMVKDISVLFKYLKQEGTGADIEELRRINPDLTDFGSWLDTESPFRSG</sequence>
<dbReference type="Proteomes" id="UP000799757">
    <property type="component" value="Unassembled WGS sequence"/>
</dbReference>
<evidence type="ECO:0000313" key="4">
    <source>
        <dbReference type="EMBL" id="KAF2797335.1"/>
    </source>
</evidence>
<dbReference type="Gene3D" id="3.90.25.10">
    <property type="entry name" value="UDP-galactose 4-epimerase, domain 1"/>
    <property type="match status" value="1"/>
</dbReference>
<dbReference type="OrthoDB" id="9997102at2759"/>
<dbReference type="InterPro" id="IPR036291">
    <property type="entry name" value="NAD(P)-bd_dom_sf"/>
</dbReference>
<dbReference type="AlphaFoldDB" id="A0A6A6XN15"/>
<dbReference type="Pfam" id="PF05368">
    <property type="entry name" value="NmrA"/>
    <property type="match status" value="1"/>
</dbReference>
<evidence type="ECO:0000256" key="2">
    <source>
        <dbReference type="ARBA" id="ARBA00022857"/>
    </source>
</evidence>
<name>A0A6A6XN15_9PLEO</name>